<evidence type="ECO:0000313" key="14">
    <source>
        <dbReference type="Proteomes" id="UP000177574"/>
    </source>
</evidence>
<dbReference type="Gene3D" id="3.30.1240.20">
    <property type="match status" value="1"/>
</dbReference>
<feature type="active site" description="Nucleophile" evidence="10">
    <location>
        <position position="13"/>
    </location>
</feature>
<dbReference type="InterPro" id="IPR023214">
    <property type="entry name" value="HAD_sf"/>
</dbReference>
<dbReference type="EMBL" id="MGET01000033">
    <property type="protein sequence ID" value="OGL89546.1"/>
    <property type="molecule type" value="Genomic_DNA"/>
</dbReference>
<dbReference type="UniPathway" id="UPA00126">
    <property type="reaction ID" value="UER00424"/>
</dbReference>
<sequence length="256" mass="28803">MLDISSKQLFVFDLDGTLAKSKTPMDAEMDALLSQLLERRRVAVIGGGWLPQFEKQLLEPLTCSNDVLKNLFLFPTSGSCFLRYGDGGWEEVYRHEIHADDRRRIFDVFERAFQEVGYEHPSETYGELIQDRGTQVTFSALGQQAPVEKKMAWRGSAADRRREIVAAMAPHLSDFEIKIPGTTSIDVTMKGIDKGYGIEQMRDRLGVAVHEMIFTGDALYEGGNDEPVKRTGIDTVAINNPEETKKHLRAWLSTCG</sequence>
<dbReference type="InterPro" id="IPR005002">
    <property type="entry name" value="PMM"/>
</dbReference>
<protein>
    <recommendedName>
        <fullName evidence="5">phosphomannomutase</fullName>
        <ecNumber evidence="5">5.4.2.8</ecNumber>
    </recommendedName>
</protein>
<feature type="binding site" evidence="11">
    <location>
        <position position="184"/>
    </location>
    <ligand>
        <name>alpha-D-mannose 1-phosphate</name>
        <dbReference type="ChEBI" id="CHEBI:58409"/>
    </ligand>
</feature>
<gene>
    <name evidence="13" type="ORF">A3I45_04690</name>
</gene>
<dbReference type="InterPro" id="IPR043169">
    <property type="entry name" value="PMM_cap"/>
</dbReference>
<evidence type="ECO:0000256" key="1">
    <source>
        <dbReference type="ARBA" id="ARBA00004496"/>
    </source>
</evidence>
<evidence type="ECO:0000313" key="13">
    <source>
        <dbReference type="EMBL" id="OGL89546.1"/>
    </source>
</evidence>
<evidence type="ECO:0000256" key="12">
    <source>
        <dbReference type="PIRSR" id="PIRSR605002-3"/>
    </source>
</evidence>
<evidence type="ECO:0000256" key="8">
    <source>
        <dbReference type="ARBA" id="ARBA00022842"/>
    </source>
</evidence>
<dbReference type="GO" id="GO:0005829">
    <property type="term" value="C:cytosol"/>
    <property type="evidence" value="ECO:0007669"/>
    <property type="project" value="TreeGrafter"/>
</dbReference>
<evidence type="ECO:0000256" key="7">
    <source>
        <dbReference type="ARBA" id="ARBA00022723"/>
    </source>
</evidence>
<organism evidence="13 14">
    <name type="scientific">Candidatus Uhrbacteria bacterium RIFCSPLOWO2_02_FULL_53_10</name>
    <dbReference type="NCBI Taxonomy" id="1802411"/>
    <lineage>
        <taxon>Bacteria</taxon>
        <taxon>Candidatus Uhriibacteriota</taxon>
    </lineage>
</organism>
<comment type="similarity">
    <text evidence="3">Belongs to the eukaryotic PMM family.</text>
</comment>
<keyword evidence="6" id="KW-0963">Cytoplasm</keyword>
<feature type="binding site" evidence="11">
    <location>
        <position position="132"/>
    </location>
    <ligand>
        <name>alpha-D-mannose 1-phosphate</name>
        <dbReference type="ChEBI" id="CHEBI:58409"/>
    </ligand>
</feature>
<dbReference type="InterPro" id="IPR006379">
    <property type="entry name" value="HAD-SF_hydro_IIB"/>
</dbReference>
<dbReference type="GO" id="GO:0016791">
    <property type="term" value="F:phosphatase activity"/>
    <property type="evidence" value="ECO:0007669"/>
    <property type="project" value="UniProtKB-ARBA"/>
</dbReference>
<evidence type="ECO:0000256" key="5">
    <source>
        <dbReference type="ARBA" id="ARBA00012730"/>
    </source>
</evidence>
<comment type="subunit">
    <text evidence="4">Homodimer.</text>
</comment>
<keyword evidence="7 12" id="KW-0479">Metal-binding</keyword>
<evidence type="ECO:0000256" key="3">
    <source>
        <dbReference type="ARBA" id="ARBA00009736"/>
    </source>
</evidence>
<comment type="caution">
    <text evidence="13">The sequence shown here is derived from an EMBL/GenBank/DDBJ whole genome shotgun (WGS) entry which is preliminary data.</text>
</comment>
<proteinExistence type="inferred from homology"/>
<evidence type="ECO:0000256" key="10">
    <source>
        <dbReference type="PIRSR" id="PIRSR605002-1"/>
    </source>
</evidence>
<dbReference type="Pfam" id="PF03332">
    <property type="entry name" value="PMM"/>
    <property type="match status" value="1"/>
</dbReference>
<feature type="binding site" evidence="12">
    <location>
        <position position="15"/>
    </location>
    <ligand>
        <name>Mg(2+)</name>
        <dbReference type="ChEBI" id="CHEBI:18420"/>
        <label>1</label>
    </ligand>
</feature>
<dbReference type="GO" id="GO:0004615">
    <property type="term" value="F:phosphomannomutase activity"/>
    <property type="evidence" value="ECO:0007669"/>
    <property type="project" value="UniProtKB-EC"/>
</dbReference>
<dbReference type="InterPro" id="IPR036412">
    <property type="entry name" value="HAD-like_sf"/>
</dbReference>
<keyword evidence="8 12" id="KW-0460">Magnesium</keyword>
<dbReference type="Proteomes" id="UP000177574">
    <property type="component" value="Unassembled WGS sequence"/>
</dbReference>
<keyword evidence="9" id="KW-0413">Isomerase</keyword>
<dbReference type="EC" id="5.4.2.8" evidence="5"/>
<accession>A0A1F7VGA2</accession>
<evidence type="ECO:0000256" key="2">
    <source>
        <dbReference type="ARBA" id="ARBA00004699"/>
    </source>
</evidence>
<evidence type="ECO:0000256" key="4">
    <source>
        <dbReference type="ARBA" id="ARBA00011738"/>
    </source>
</evidence>
<evidence type="ECO:0000256" key="6">
    <source>
        <dbReference type="ARBA" id="ARBA00022490"/>
    </source>
</evidence>
<dbReference type="GO" id="GO:0009298">
    <property type="term" value="P:GDP-mannose biosynthetic process"/>
    <property type="evidence" value="ECO:0007669"/>
    <property type="project" value="UniProtKB-UniPathway"/>
</dbReference>
<dbReference type="GO" id="GO:0006013">
    <property type="term" value="P:mannose metabolic process"/>
    <property type="evidence" value="ECO:0007669"/>
    <property type="project" value="TreeGrafter"/>
</dbReference>
<name>A0A1F7VGA2_9BACT</name>
<comment type="pathway">
    <text evidence="2">Nucleotide-sugar biosynthesis; GDP-alpha-D-mannose biosynthesis; alpha-D-mannose 1-phosphate from D-fructose 6-phosphate: step 2/2.</text>
</comment>
<dbReference type="PANTHER" id="PTHR10466">
    <property type="entry name" value="PHOSPHOMANNOMUTASE"/>
    <property type="match status" value="1"/>
</dbReference>
<dbReference type="GO" id="GO:0006487">
    <property type="term" value="P:protein N-linked glycosylation"/>
    <property type="evidence" value="ECO:0007669"/>
    <property type="project" value="TreeGrafter"/>
</dbReference>
<dbReference type="AlphaFoldDB" id="A0A1F7VGA2"/>
<feature type="binding site" evidence="12">
    <location>
        <position position="217"/>
    </location>
    <ligand>
        <name>Mg(2+)</name>
        <dbReference type="ChEBI" id="CHEBI:18420"/>
        <label>1</label>
    </ligand>
</feature>
<evidence type="ECO:0000256" key="9">
    <source>
        <dbReference type="ARBA" id="ARBA00023235"/>
    </source>
</evidence>
<comment type="cofactor">
    <cofactor evidence="12">
        <name>Mg(2+)</name>
        <dbReference type="ChEBI" id="CHEBI:18420"/>
    </cofactor>
</comment>
<dbReference type="Gene3D" id="3.40.50.1000">
    <property type="entry name" value="HAD superfamily/HAD-like"/>
    <property type="match status" value="1"/>
</dbReference>
<evidence type="ECO:0000256" key="11">
    <source>
        <dbReference type="PIRSR" id="PIRSR605002-2"/>
    </source>
</evidence>
<feature type="binding site" evidence="12">
    <location>
        <position position="13"/>
    </location>
    <ligand>
        <name>Mg(2+)</name>
        <dbReference type="ChEBI" id="CHEBI:18420"/>
        <label>1</label>
    </ligand>
</feature>
<feature type="active site" description="Proton donor/acceptor" evidence="10">
    <location>
        <position position="15"/>
    </location>
</feature>
<dbReference type="GO" id="GO:0046872">
    <property type="term" value="F:metal ion binding"/>
    <property type="evidence" value="ECO:0007669"/>
    <property type="project" value="UniProtKB-KW"/>
</dbReference>
<comment type="subcellular location">
    <subcellularLocation>
        <location evidence="1">Cytoplasm</location>
    </subcellularLocation>
</comment>
<feature type="binding site" evidence="11">
    <location>
        <position position="186"/>
    </location>
    <ligand>
        <name>alpha-D-mannose 1-phosphate</name>
        <dbReference type="ChEBI" id="CHEBI:58409"/>
    </ligand>
</feature>
<reference evidence="13 14" key="1">
    <citation type="journal article" date="2016" name="Nat. Commun.">
        <title>Thousands of microbial genomes shed light on interconnected biogeochemical processes in an aquifer system.</title>
        <authorList>
            <person name="Anantharaman K."/>
            <person name="Brown C.T."/>
            <person name="Hug L.A."/>
            <person name="Sharon I."/>
            <person name="Castelle C.J."/>
            <person name="Probst A.J."/>
            <person name="Thomas B.C."/>
            <person name="Singh A."/>
            <person name="Wilkins M.J."/>
            <person name="Karaoz U."/>
            <person name="Brodie E.L."/>
            <person name="Williams K.H."/>
            <person name="Hubbard S.S."/>
            <person name="Banfield J.F."/>
        </authorList>
    </citation>
    <scope>NUCLEOTIDE SEQUENCE [LARGE SCALE GENOMIC DNA]</scope>
</reference>
<dbReference type="NCBIfam" id="TIGR01484">
    <property type="entry name" value="HAD-SF-IIB"/>
    <property type="match status" value="1"/>
</dbReference>
<dbReference type="PANTHER" id="PTHR10466:SF0">
    <property type="entry name" value="PHOSPHOMANNOMUTASE"/>
    <property type="match status" value="1"/>
</dbReference>
<dbReference type="SUPFAM" id="SSF56784">
    <property type="entry name" value="HAD-like"/>
    <property type="match status" value="1"/>
</dbReference>